<feature type="chain" id="PRO_5017402447" evidence="2">
    <location>
        <begin position="17"/>
        <end position="634"/>
    </location>
</feature>
<dbReference type="GeneTree" id="ENSGT00940000159681"/>
<reference evidence="6" key="2">
    <citation type="journal article" date="2014" name="Nat. Commun.">
        <title>The cavefish genome reveals candidate genes for eye loss.</title>
        <authorList>
            <person name="McGaugh S.E."/>
            <person name="Gross J.B."/>
            <person name="Aken B."/>
            <person name="Blin M."/>
            <person name="Borowsky R."/>
            <person name="Chalopin D."/>
            <person name="Hinaux H."/>
            <person name="Jeffery W.R."/>
            <person name="Keene A."/>
            <person name="Ma L."/>
            <person name="Minx P."/>
            <person name="Murphy D."/>
            <person name="O'Quin K.E."/>
            <person name="Retaux S."/>
            <person name="Rohner N."/>
            <person name="Searle S.M."/>
            <person name="Stahl B.A."/>
            <person name="Tabin C."/>
            <person name="Volff J.N."/>
            <person name="Yoshizawa M."/>
            <person name="Warren W.C."/>
        </authorList>
    </citation>
    <scope>NUCLEOTIDE SEQUENCE [LARGE SCALE GENOMIC DNA]</scope>
    <source>
        <strain evidence="6">female</strain>
    </source>
</reference>
<proteinExistence type="inferred from homology"/>
<dbReference type="GO" id="GO:0004867">
    <property type="term" value="F:serine-type endopeptidase inhibitor activity"/>
    <property type="evidence" value="ECO:0007669"/>
    <property type="project" value="InterPro"/>
</dbReference>
<evidence type="ECO:0000256" key="1">
    <source>
        <dbReference type="RuleBase" id="RU000411"/>
    </source>
</evidence>
<accession>W5L599</accession>
<evidence type="ECO:0000313" key="5">
    <source>
        <dbReference type="Ensembl" id="ENSAMXP00000015011.2"/>
    </source>
</evidence>
<keyword evidence="2" id="KW-0732">Signal</keyword>
<dbReference type="InParanoid" id="W5L599"/>
<dbReference type="SMART" id="SM00093">
    <property type="entry name" value="SERPIN"/>
    <property type="match status" value="1"/>
</dbReference>
<evidence type="ECO:0000256" key="2">
    <source>
        <dbReference type="SAM" id="SignalP"/>
    </source>
</evidence>
<dbReference type="SMART" id="SM00409">
    <property type="entry name" value="IG"/>
    <property type="match status" value="2"/>
</dbReference>
<dbReference type="PANTHER" id="PTHR11461">
    <property type="entry name" value="SERINE PROTEASE INHIBITOR, SERPIN"/>
    <property type="match status" value="1"/>
</dbReference>
<sequence length="634" mass="71178">MLRGIILLLFVGFSSAVEDISLPVGSNFTVSCIGVPDVDLLFATYTWTFLPKDNQDISSKYETLDWDEPKLTLSPVEFRHAGHYTCVAKGQSIDGLIKLKRNFKLTVQDVPVQDKVLVVAVDEDDVVMIPCRPFLETYTNTSYANAIWSKGDSKPEGLTPAETTSNVEDNEKVASRITWFAGPADSDWTILIDKAKPMDTDLYRCEVTVGSEKYTVIAEVVVEPAPPPRCLNHTQPWEPCPDPDSRSWRAIVSESLTAFSAHLYSKLRTTQGTQNLLISPISVASLLSHLLLGARGETRDELEKALSLPKDFSCLHMVMKMLRDETKEKLLIANQMFYNPKYGLREAFVNQSLEFYDMVPGMLTNSSEENVMMVNNWVEEKTKRKITKLVDSVEPTVDFILLNAVYFIGKWLKPFEENTKQREFMTLSGDVVYVPSLYSSKFSLATTYMSNLKAQVAKFPLTGDSSLYILVPNTVSEKALTTLEDNLNENNLRAMVREMTGFRQEMCEVTLPKTKLSISTDLGSLLKRIGLSGLFNSPNLCALFADEEELVDLTDSRHQAYFSLTEQGVEAAAASSISLSRSFNTFSAMQPFVFIIWNDQTACPLFMGRLTDPREVVGEKKREKNREKGRGVLD</sequence>
<feature type="domain" description="Immunoglobulin" evidence="4">
    <location>
        <begin position="116"/>
        <end position="223"/>
    </location>
</feature>
<dbReference type="InterPro" id="IPR023796">
    <property type="entry name" value="Serpin_dom"/>
</dbReference>
<dbReference type="InterPro" id="IPR013783">
    <property type="entry name" value="Ig-like_fold"/>
</dbReference>
<feature type="domain" description="Serpin" evidence="3">
    <location>
        <begin position="261"/>
        <end position="613"/>
    </location>
</feature>
<dbReference type="STRING" id="7994.ENSAMXP00000015011"/>
<dbReference type="Proteomes" id="UP000018467">
    <property type="component" value="Unassembled WGS sequence"/>
</dbReference>
<dbReference type="InterPro" id="IPR000215">
    <property type="entry name" value="Serpin_fam"/>
</dbReference>
<evidence type="ECO:0000259" key="4">
    <source>
        <dbReference type="SMART" id="SM00409"/>
    </source>
</evidence>
<dbReference type="InterPro" id="IPR042185">
    <property type="entry name" value="Serpin_sf_2"/>
</dbReference>
<organism evidence="5 6">
    <name type="scientific">Astyanax mexicanus</name>
    <name type="common">Blind cave fish</name>
    <name type="synonym">Astyanax fasciatus mexicanus</name>
    <dbReference type="NCBI Taxonomy" id="7994"/>
    <lineage>
        <taxon>Eukaryota</taxon>
        <taxon>Metazoa</taxon>
        <taxon>Chordata</taxon>
        <taxon>Craniata</taxon>
        <taxon>Vertebrata</taxon>
        <taxon>Euteleostomi</taxon>
        <taxon>Actinopterygii</taxon>
        <taxon>Neopterygii</taxon>
        <taxon>Teleostei</taxon>
        <taxon>Ostariophysi</taxon>
        <taxon>Characiformes</taxon>
        <taxon>Characoidei</taxon>
        <taxon>Acestrorhamphidae</taxon>
        <taxon>Acestrorhamphinae</taxon>
        <taxon>Astyanax</taxon>
    </lineage>
</organism>
<evidence type="ECO:0000259" key="3">
    <source>
        <dbReference type="SMART" id="SM00093"/>
    </source>
</evidence>
<dbReference type="AlphaFoldDB" id="W5L599"/>
<evidence type="ECO:0000313" key="6">
    <source>
        <dbReference type="Proteomes" id="UP000018467"/>
    </source>
</evidence>
<dbReference type="SUPFAM" id="SSF48726">
    <property type="entry name" value="Immunoglobulin"/>
    <property type="match status" value="2"/>
</dbReference>
<dbReference type="Gene3D" id="2.30.39.10">
    <property type="entry name" value="Alpha-1-antitrypsin, domain 1"/>
    <property type="match status" value="1"/>
</dbReference>
<dbReference type="InterPro" id="IPR036179">
    <property type="entry name" value="Ig-like_dom_sf"/>
</dbReference>
<dbReference type="eggNOG" id="KOG2392">
    <property type="taxonomic scope" value="Eukaryota"/>
</dbReference>
<dbReference type="InterPro" id="IPR003599">
    <property type="entry name" value="Ig_sub"/>
</dbReference>
<dbReference type="Bgee" id="ENSAMXG00000014576">
    <property type="expression patterns" value="Expressed in liver and 14 other cell types or tissues"/>
</dbReference>
<reference evidence="5" key="3">
    <citation type="submission" date="2025-08" db="UniProtKB">
        <authorList>
            <consortium name="Ensembl"/>
        </authorList>
    </citation>
    <scope>IDENTIFICATION</scope>
</reference>
<name>W5L599_ASTMX</name>
<dbReference type="Gene3D" id="2.60.40.10">
    <property type="entry name" value="Immunoglobulins"/>
    <property type="match status" value="2"/>
</dbReference>
<protein>
    <submittedName>
        <fullName evidence="5">Serpin peptidase inhibitor, clade G (C1 inhibitor), member 1</fullName>
    </submittedName>
</protein>
<dbReference type="Pfam" id="PF00079">
    <property type="entry name" value="Serpin"/>
    <property type="match status" value="1"/>
</dbReference>
<feature type="domain" description="Immunoglobulin" evidence="4">
    <location>
        <begin position="17"/>
        <end position="108"/>
    </location>
</feature>
<dbReference type="InterPro" id="IPR036186">
    <property type="entry name" value="Serpin_sf"/>
</dbReference>
<reference evidence="6" key="1">
    <citation type="submission" date="2013-03" db="EMBL/GenBank/DDBJ databases">
        <authorList>
            <person name="Jeffery W."/>
            <person name="Warren W."/>
            <person name="Wilson R.K."/>
        </authorList>
    </citation>
    <scope>NUCLEOTIDE SEQUENCE</scope>
    <source>
        <strain evidence="6">female</strain>
    </source>
</reference>
<dbReference type="InterPro" id="IPR042178">
    <property type="entry name" value="Serpin_sf_1"/>
</dbReference>
<dbReference type="Gene3D" id="3.30.497.10">
    <property type="entry name" value="Antithrombin, subunit I, domain 2"/>
    <property type="match status" value="1"/>
</dbReference>
<dbReference type="SUPFAM" id="SSF56574">
    <property type="entry name" value="Serpins"/>
    <property type="match status" value="1"/>
</dbReference>
<keyword evidence="6" id="KW-1185">Reference proteome</keyword>
<dbReference type="Ensembl" id="ENSAMXT00000015011.2">
    <property type="protein sequence ID" value="ENSAMXP00000015011.2"/>
    <property type="gene ID" value="ENSAMXG00000014576.2"/>
</dbReference>
<reference evidence="5" key="4">
    <citation type="submission" date="2025-09" db="UniProtKB">
        <authorList>
            <consortium name="Ensembl"/>
        </authorList>
    </citation>
    <scope>IDENTIFICATION</scope>
</reference>
<dbReference type="PROSITE" id="PS51257">
    <property type="entry name" value="PROKAR_LIPOPROTEIN"/>
    <property type="match status" value="1"/>
</dbReference>
<feature type="signal peptide" evidence="2">
    <location>
        <begin position="1"/>
        <end position="16"/>
    </location>
</feature>
<comment type="similarity">
    <text evidence="1">Belongs to the serpin family.</text>
</comment>
<dbReference type="GO" id="GO:0005615">
    <property type="term" value="C:extracellular space"/>
    <property type="evidence" value="ECO:0007669"/>
    <property type="project" value="InterPro"/>
</dbReference>
<dbReference type="PANTHER" id="PTHR11461:SF159">
    <property type="entry name" value="PLASMA PROTEASE C1 INHIBITOR"/>
    <property type="match status" value="1"/>
</dbReference>